<evidence type="ECO:0000256" key="9">
    <source>
        <dbReference type="SAM" id="MobiDB-lite"/>
    </source>
</evidence>
<dbReference type="Gene3D" id="2.60.120.10">
    <property type="entry name" value="Jelly Rolls"/>
    <property type="match status" value="1"/>
</dbReference>
<dbReference type="GO" id="GO:0005737">
    <property type="term" value="C:cytoplasm"/>
    <property type="evidence" value="ECO:0007669"/>
    <property type="project" value="TreeGrafter"/>
</dbReference>
<evidence type="ECO:0000256" key="2">
    <source>
        <dbReference type="ARBA" id="ARBA00007757"/>
    </source>
</evidence>
<feature type="active site" description="Proton acceptor" evidence="7">
    <location>
        <position position="250"/>
    </location>
</feature>
<feature type="binding site" evidence="8">
    <location>
        <position position="287"/>
    </location>
    <ligand>
        <name>Fe cation</name>
        <dbReference type="ChEBI" id="CHEBI:24875"/>
    </ligand>
</feature>
<evidence type="ECO:0000313" key="15">
    <source>
        <dbReference type="Proteomes" id="UP000293172"/>
    </source>
</evidence>
<dbReference type="PANTHER" id="PTHR11056:SF0">
    <property type="entry name" value="HOMOGENTISATE 1,2-DIOXYGENASE"/>
    <property type="match status" value="1"/>
</dbReference>
<dbReference type="InterPro" id="IPR011051">
    <property type="entry name" value="RmlC_Cupin_sf"/>
</dbReference>
<dbReference type="GO" id="GO:0006559">
    <property type="term" value="P:L-phenylalanine catabolic process"/>
    <property type="evidence" value="ECO:0007669"/>
    <property type="project" value="InterPro"/>
</dbReference>
<evidence type="ECO:0000256" key="8">
    <source>
        <dbReference type="PIRSR" id="PIRSR605708-2"/>
    </source>
</evidence>
<evidence type="ECO:0000256" key="3">
    <source>
        <dbReference type="ARBA" id="ARBA00022723"/>
    </source>
</evidence>
<dbReference type="Pfam" id="PF20510">
    <property type="entry name" value="HgmA_N"/>
    <property type="match status" value="1"/>
</dbReference>
<evidence type="ECO:0000259" key="11">
    <source>
        <dbReference type="Pfam" id="PF20510"/>
    </source>
</evidence>
<evidence type="ECO:0000256" key="6">
    <source>
        <dbReference type="ARBA" id="ARBA00023004"/>
    </source>
</evidence>
<evidence type="ECO:0000313" key="12">
    <source>
        <dbReference type="EMBL" id="TBU87353.1"/>
    </source>
</evidence>
<feature type="domain" description="Homogentisate 1,2-dioxygenase N-terminal" evidence="11">
    <location>
        <begin position="83"/>
        <end position="232"/>
    </location>
</feature>
<keyword evidence="3 8" id="KW-0479">Metal-binding</keyword>
<keyword evidence="4 12" id="KW-0223">Dioxygenase</keyword>
<evidence type="ECO:0000313" key="13">
    <source>
        <dbReference type="EMBL" id="TBV09435.1"/>
    </source>
</evidence>
<dbReference type="GO" id="GO:0004411">
    <property type="term" value="F:homogentisate 1,2-dioxygenase activity"/>
    <property type="evidence" value="ECO:0007669"/>
    <property type="project" value="InterPro"/>
</dbReference>
<dbReference type="AlphaFoldDB" id="A0A4Q9QUU7"/>
<sequence length="404" mass="45581">MSRKWIAFPLREGDCSRQAHCDFPQHTYEREMGREGFFGPTAHLHHQHPPTGWIDWQGPLRPHAFDFNAIDSEHDCPLAAPLTLHNGDMKLRVWKTSGAMGHLVRNADGDDLLFVHDGAGHFYCDFGHLEYRDGDYLVIPRGTAWRLEATAPSHFLLIENTDGAYQLPDKGLLGAQAIFDPAVLDHPRLDDAFKAQQDENAWQIRIKRRNRITTVTYPYNPLDVVGWHGDNTVVRLNWRDIRPLMSHRYHLPPSAHTTFVASGFVVCTFTPRPVESDPGALKVPFFHNNDDYDEVLFYHRGNFFSRDNIEQGMVTLHPCGFPHGPHPKALKKAQVEPATFIDEVAVMIDTRRALDIDPAAAEVDVPHYVDSWRAPGVLLPGNGTGADAPGFPEGEGDQRKRYGP</sequence>
<dbReference type="Proteomes" id="UP000291334">
    <property type="component" value="Unassembled WGS sequence"/>
</dbReference>
<dbReference type="EMBL" id="QJUL01000039">
    <property type="protein sequence ID" value="TBU87353.1"/>
    <property type="molecule type" value="Genomic_DNA"/>
</dbReference>
<comment type="similarity">
    <text evidence="2">Belongs to the homogentisate dioxygenase family.</text>
</comment>
<dbReference type="InterPro" id="IPR046451">
    <property type="entry name" value="HgmA_C"/>
</dbReference>
<evidence type="ECO:0000259" key="10">
    <source>
        <dbReference type="Pfam" id="PF04209"/>
    </source>
</evidence>
<dbReference type="InterPro" id="IPR014710">
    <property type="entry name" value="RmlC-like_jellyroll"/>
</dbReference>
<dbReference type="Proteomes" id="UP000293172">
    <property type="component" value="Unassembled WGS sequence"/>
</dbReference>
<feature type="binding site" evidence="8">
    <location>
        <position position="323"/>
    </location>
    <ligand>
        <name>Fe cation</name>
        <dbReference type="ChEBI" id="CHEBI:24875"/>
    </ligand>
</feature>
<reference evidence="14 15" key="1">
    <citation type="submission" date="2018-06" db="EMBL/GenBank/DDBJ databases">
        <title>Three novel Pseudomonas species isolated from symptomatic oak.</title>
        <authorList>
            <person name="Bueno-Gonzalez V."/>
            <person name="Brady C."/>
        </authorList>
    </citation>
    <scope>NUCLEOTIDE SEQUENCE [LARGE SCALE GENOMIC DNA]</scope>
    <source>
        <strain evidence="13 14">P26B</strain>
        <strain evidence="12 15">P6B</strain>
    </source>
</reference>
<dbReference type="GO" id="GO:0006570">
    <property type="term" value="P:tyrosine metabolic process"/>
    <property type="evidence" value="ECO:0007669"/>
    <property type="project" value="InterPro"/>
</dbReference>
<keyword evidence="14" id="KW-1185">Reference proteome</keyword>
<comment type="caution">
    <text evidence="12">The sequence shown here is derived from an EMBL/GenBank/DDBJ whole genome shotgun (WGS) entry which is preliminary data.</text>
</comment>
<gene>
    <name evidence="13" type="ORF">DNK34_02575</name>
    <name evidence="12" type="ORF">DNK44_20675</name>
</gene>
<evidence type="ECO:0000313" key="14">
    <source>
        <dbReference type="Proteomes" id="UP000291334"/>
    </source>
</evidence>
<dbReference type="InterPro" id="IPR046452">
    <property type="entry name" value="HgmA_N"/>
</dbReference>
<protein>
    <submittedName>
        <fullName evidence="12">Homogentisate 1,2-dioxygenase</fullName>
    </submittedName>
</protein>
<dbReference type="PANTHER" id="PTHR11056">
    <property type="entry name" value="HOMOGENTISATE 1,2-DIOXYGENASE"/>
    <property type="match status" value="1"/>
</dbReference>
<feature type="binding site" evidence="8">
    <location>
        <position position="323"/>
    </location>
    <ligand>
        <name>homogentisate</name>
        <dbReference type="ChEBI" id="CHEBI:16169"/>
    </ligand>
</feature>
<dbReference type="OrthoDB" id="9811253at2"/>
<proteinExistence type="inferred from homology"/>
<evidence type="ECO:0000256" key="1">
    <source>
        <dbReference type="ARBA" id="ARBA00001962"/>
    </source>
</evidence>
<feature type="domain" description="Homogentisate 1,2-dioxygenase C-terminal" evidence="10">
    <location>
        <begin position="260"/>
        <end position="373"/>
    </location>
</feature>
<dbReference type="SUPFAM" id="SSF51182">
    <property type="entry name" value="RmlC-like cupins"/>
    <property type="match status" value="1"/>
</dbReference>
<dbReference type="GO" id="GO:0046872">
    <property type="term" value="F:metal ion binding"/>
    <property type="evidence" value="ECO:0007669"/>
    <property type="project" value="UniProtKB-KW"/>
</dbReference>
<dbReference type="InterPro" id="IPR005708">
    <property type="entry name" value="Homogentis_dOase"/>
</dbReference>
<dbReference type="EMBL" id="QJUM01000002">
    <property type="protein sequence ID" value="TBV09435.1"/>
    <property type="molecule type" value="Genomic_DNA"/>
</dbReference>
<evidence type="ECO:0000256" key="5">
    <source>
        <dbReference type="ARBA" id="ARBA00023002"/>
    </source>
</evidence>
<evidence type="ECO:0000256" key="7">
    <source>
        <dbReference type="PIRSR" id="PIRSR605708-1"/>
    </source>
</evidence>
<evidence type="ECO:0000256" key="4">
    <source>
        <dbReference type="ARBA" id="ARBA00022964"/>
    </source>
</evidence>
<dbReference type="Pfam" id="PF04209">
    <property type="entry name" value="HgmA_C"/>
    <property type="match status" value="1"/>
</dbReference>
<keyword evidence="5" id="KW-0560">Oxidoreductase</keyword>
<feature type="binding site" evidence="8">
    <location>
        <position position="293"/>
    </location>
    <ligand>
        <name>Fe cation</name>
        <dbReference type="ChEBI" id="CHEBI:24875"/>
    </ligand>
</feature>
<comment type="cofactor">
    <cofactor evidence="1 8">
        <name>Fe cation</name>
        <dbReference type="ChEBI" id="CHEBI:24875"/>
    </cofactor>
</comment>
<organism evidence="12 15">
    <name type="scientific">Phytopseudomonas dryadis</name>
    <dbReference type="NCBI Taxonomy" id="2487520"/>
    <lineage>
        <taxon>Bacteria</taxon>
        <taxon>Pseudomonadati</taxon>
        <taxon>Pseudomonadota</taxon>
        <taxon>Gammaproteobacteria</taxon>
        <taxon>Pseudomonadales</taxon>
        <taxon>Pseudomonadaceae</taxon>
        <taxon>Phytopseudomonas</taxon>
    </lineage>
</organism>
<name>A0A4Q9QUU7_9GAMM</name>
<keyword evidence="6 8" id="KW-0408">Iron</keyword>
<accession>A0A4Q9QUU7</accession>
<feature type="region of interest" description="Disordered" evidence="9">
    <location>
        <begin position="380"/>
        <end position="404"/>
    </location>
</feature>